<dbReference type="AlphaFoldDB" id="A0A1F5H5U7"/>
<feature type="domain" description="FCP1 homology" evidence="1">
    <location>
        <begin position="1"/>
        <end position="204"/>
    </location>
</feature>
<gene>
    <name evidence="2" type="ORF">A3B54_00965</name>
</gene>
<comment type="caution">
    <text evidence="2">The sequence shown here is derived from an EMBL/GenBank/DDBJ whole genome shotgun (WGS) entry which is preliminary data.</text>
</comment>
<evidence type="ECO:0000313" key="2">
    <source>
        <dbReference type="EMBL" id="OGD99449.1"/>
    </source>
</evidence>
<name>A0A1F5H5U7_9BACT</name>
<evidence type="ECO:0000313" key="3">
    <source>
        <dbReference type="Proteomes" id="UP000177039"/>
    </source>
</evidence>
<dbReference type="EMBL" id="MFBT01000016">
    <property type="protein sequence ID" value="OGD99449.1"/>
    <property type="molecule type" value="Genomic_DNA"/>
</dbReference>
<dbReference type="Gene3D" id="3.40.50.1000">
    <property type="entry name" value="HAD superfamily/HAD-like"/>
    <property type="match status" value="1"/>
</dbReference>
<dbReference type="PROSITE" id="PS50969">
    <property type="entry name" value="FCP1"/>
    <property type="match status" value="1"/>
</dbReference>
<protein>
    <recommendedName>
        <fullName evidence="1">FCP1 homology domain-containing protein</fullName>
    </recommendedName>
</protein>
<reference evidence="2 3" key="1">
    <citation type="journal article" date="2016" name="Nat. Commun.">
        <title>Thousands of microbial genomes shed light on interconnected biogeochemical processes in an aquifer system.</title>
        <authorList>
            <person name="Anantharaman K."/>
            <person name="Brown C.T."/>
            <person name="Hug L.A."/>
            <person name="Sharon I."/>
            <person name="Castelle C.J."/>
            <person name="Probst A.J."/>
            <person name="Thomas B.C."/>
            <person name="Singh A."/>
            <person name="Wilkins M.J."/>
            <person name="Karaoz U."/>
            <person name="Brodie E.L."/>
            <person name="Williams K.H."/>
            <person name="Hubbard S.S."/>
            <person name="Banfield J.F."/>
        </authorList>
    </citation>
    <scope>NUCLEOTIDE SEQUENCE [LARGE SCALE GENOMIC DNA]</scope>
</reference>
<evidence type="ECO:0000259" key="1">
    <source>
        <dbReference type="PROSITE" id="PS50969"/>
    </source>
</evidence>
<dbReference type="InterPro" id="IPR004274">
    <property type="entry name" value="FCP1_dom"/>
</dbReference>
<organism evidence="2 3">
    <name type="scientific">Candidatus Curtissbacteria bacterium RIFCSPLOWO2_01_FULL_42_50</name>
    <dbReference type="NCBI Taxonomy" id="1797730"/>
    <lineage>
        <taxon>Bacteria</taxon>
        <taxon>Candidatus Curtissiibacteriota</taxon>
    </lineage>
</organism>
<dbReference type="SUPFAM" id="SSF56784">
    <property type="entry name" value="HAD-like"/>
    <property type="match status" value="1"/>
</dbReference>
<dbReference type="InterPro" id="IPR036412">
    <property type="entry name" value="HAD-like_sf"/>
</dbReference>
<dbReference type="SFLD" id="SFLDS00003">
    <property type="entry name" value="Haloacid_Dehalogenase"/>
    <property type="match status" value="1"/>
</dbReference>
<dbReference type="Proteomes" id="UP000177039">
    <property type="component" value="Unassembled WGS sequence"/>
</dbReference>
<accession>A0A1F5H5U7</accession>
<dbReference type="Pfam" id="PF03031">
    <property type="entry name" value="NIF"/>
    <property type="match status" value="1"/>
</dbReference>
<dbReference type="SFLD" id="SFLDG01129">
    <property type="entry name" value="C1.5:_HAD__Beta-PGM__Phosphata"/>
    <property type="match status" value="1"/>
</dbReference>
<sequence length="210" mass="24070">MTKPTVLLDLDNTIFDVEALFGYTDKLLDVNYGRGAGQEFQKILKEVRQERGYVDWKELGMRFAKARNSSDYASVLGFFFEARFSDYLRPHAQEFVEFLSKNTNLVIFSKGDELFQRKKIKSLGLDKRAGEVIILKSKIDILGNLKQKYRGELIVIDDSPQVIGEAKKIGATTVWIKYGRHVAGYDTLGADLETTDLLEAEEYLKKRLRK</sequence>
<proteinExistence type="predicted"/>
<dbReference type="InterPro" id="IPR023214">
    <property type="entry name" value="HAD_sf"/>
</dbReference>